<dbReference type="PROSITE" id="PS51257">
    <property type="entry name" value="PROKAR_LIPOPROTEIN"/>
    <property type="match status" value="1"/>
</dbReference>
<keyword evidence="2" id="KW-0442">Lipid degradation</keyword>
<feature type="domain" description="PNPLA" evidence="3">
    <location>
        <begin position="22"/>
        <end position="192"/>
    </location>
</feature>
<protein>
    <submittedName>
        <fullName evidence="4">Patatin-like phospholipase domain containing 4</fullName>
    </submittedName>
</protein>
<organism evidence="4 5">
    <name type="scientific">Paramormyrops kingsleyae</name>
    <dbReference type="NCBI Taxonomy" id="1676925"/>
    <lineage>
        <taxon>Eukaryota</taxon>
        <taxon>Metazoa</taxon>
        <taxon>Chordata</taxon>
        <taxon>Craniata</taxon>
        <taxon>Vertebrata</taxon>
        <taxon>Euteleostomi</taxon>
        <taxon>Actinopterygii</taxon>
        <taxon>Neopterygii</taxon>
        <taxon>Teleostei</taxon>
        <taxon>Osteoglossocephala</taxon>
        <taxon>Osteoglossomorpha</taxon>
        <taxon>Osteoglossiformes</taxon>
        <taxon>Mormyridae</taxon>
        <taxon>Paramormyrops</taxon>
    </lineage>
</organism>
<evidence type="ECO:0000313" key="5">
    <source>
        <dbReference type="Proteomes" id="UP000261540"/>
    </source>
</evidence>
<dbReference type="Gene3D" id="3.40.1090.10">
    <property type="entry name" value="Cytosolic phospholipase A2 catalytic domain"/>
    <property type="match status" value="1"/>
</dbReference>
<dbReference type="GO" id="GO:0019433">
    <property type="term" value="P:triglyceride catabolic process"/>
    <property type="evidence" value="ECO:0007669"/>
    <property type="project" value="TreeGrafter"/>
</dbReference>
<dbReference type="GeneTree" id="ENSGT00940000162022"/>
<proteinExistence type="predicted"/>
<dbReference type="InterPro" id="IPR033562">
    <property type="entry name" value="PLPL"/>
</dbReference>
<dbReference type="GO" id="GO:0055088">
    <property type="term" value="P:lipid homeostasis"/>
    <property type="evidence" value="ECO:0007669"/>
    <property type="project" value="TreeGrafter"/>
</dbReference>
<dbReference type="PANTHER" id="PTHR12406:SF7">
    <property type="entry name" value="PATATIN-LIKE PHOSPHOLIPASE DOMAIN-CONTAINING PROTEIN 4"/>
    <property type="match status" value="1"/>
</dbReference>
<keyword evidence="5" id="KW-1185">Reference proteome</keyword>
<dbReference type="GO" id="GO:0016020">
    <property type="term" value="C:membrane"/>
    <property type="evidence" value="ECO:0007669"/>
    <property type="project" value="TreeGrafter"/>
</dbReference>
<name>A0A3B3QC47_9TELE</name>
<feature type="short sequence motif" description="DGA/G" evidence="2">
    <location>
        <begin position="179"/>
        <end position="181"/>
    </location>
</feature>
<dbReference type="Ensembl" id="ENSPKIT00000026948.1">
    <property type="protein sequence ID" value="ENSPKIP00000002991.1"/>
    <property type="gene ID" value="ENSPKIG00000020668.1"/>
</dbReference>
<dbReference type="GeneID" id="111846846"/>
<dbReference type="SUPFAM" id="SSF52151">
    <property type="entry name" value="FabD/lysophospholipase-like"/>
    <property type="match status" value="1"/>
</dbReference>
<feature type="active site" description="Proton acceptor" evidence="2">
    <location>
        <position position="179"/>
    </location>
</feature>
<feature type="short sequence motif" description="GXSXG" evidence="2">
    <location>
        <begin position="57"/>
        <end position="61"/>
    </location>
</feature>
<dbReference type="Pfam" id="PF01734">
    <property type="entry name" value="Patatin"/>
    <property type="match status" value="1"/>
</dbReference>
<keyword evidence="2" id="KW-0378">Hydrolase</keyword>
<dbReference type="CDD" id="cd07222">
    <property type="entry name" value="Pat_PNPLA4"/>
    <property type="match status" value="1"/>
</dbReference>
<sequence>MYCRIYCYASYPRGWRMAVLSLSFAACGFLGIYHLGVVEALVQRGGKLLSCVKACTGASAGSLTAALLITAPNKLEVSKDFINEFADEVRKQKFGALTPGYDFMLTLRKGLENILPPNAHEIAADRLYISITHSRSGENCMVSRFASRENLIKVLLASCFVPLYAGVKAVEYQGEKWIDGGFTNCLPVMAEGRTVTISPFSGLQDICPKHSGLSNLHISLAKMDVLVSIDNLTRLNQALFPPAHNIMKEINRSGYEDALQFLRREKWMD</sequence>
<dbReference type="OrthoDB" id="197155at2759"/>
<feature type="active site" description="Nucleophile" evidence="2">
    <location>
        <position position="59"/>
    </location>
</feature>
<dbReference type="AlphaFoldDB" id="A0A3B3QC47"/>
<comment type="caution">
    <text evidence="2">Lacks conserved residue(s) required for the propagation of feature annotation.</text>
</comment>
<dbReference type="PROSITE" id="PS51635">
    <property type="entry name" value="PNPLA"/>
    <property type="match status" value="1"/>
</dbReference>
<dbReference type="RefSeq" id="XP_023673258.1">
    <property type="nucleotide sequence ID" value="XM_023817490.2"/>
</dbReference>
<evidence type="ECO:0000256" key="2">
    <source>
        <dbReference type="PROSITE-ProRule" id="PRU01161"/>
    </source>
</evidence>
<evidence type="ECO:0000259" key="3">
    <source>
        <dbReference type="PROSITE" id="PS51635"/>
    </source>
</evidence>
<keyword evidence="1 2" id="KW-0443">Lipid metabolism</keyword>
<dbReference type="InterPro" id="IPR033902">
    <property type="entry name" value="PNPLA4"/>
</dbReference>
<evidence type="ECO:0000313" key="4">
    <source>
        <dbReference type="Ensembl" id="ENSPKIP00000002991.1"/>
    </source>
</evidence>
<dbReference type="Proteomes" id="UP000261540">
    <property type="component" value="Unplaced"/>
</dbReference>
<dbReference type="GO" id="GO:0004806">
    <property type="term" value="F:triacylglycerol lipase activity"/>
    <property type="evidence" value="ECO:0007669"/>
    <property type="project" value="InterPro"/>
</dbReference>
<evidence type="ECO:0000256" key="1">
    <source>
        <dbReference type="ARBA" id="ARBA00023098"/>
    </source>
</evidence>
<dbReference type="GO" id="GO:0050253">
    <property type="term" value="F:retinyl-palmitate esterase activity"/>
    <property type="evidence" value="ECO:0007669"/>
    <property type="project" value="InterPro"/>
</dbReference>
<reference evidence="4" key="1">
    <citation type="submission" date="2025-08" db="UniProtKB">
        <authorList>
            <consortium name="Ensembl"/>
        </authorList>
    </citation>
    <scope>IDENTIFICATION</scope>
</reference>
<dbReference type="GO" id="GO:0005737">
    <property type="term" value="C:cytoplasm"/>
    <property type="evidence" value="ECO:0007669"/>
    <property type="project" value="TreeGrafter"/>
</dbReference>
<dbReference type="PANTHER" id="PTHR12406">
    <property type="entry name" value="CALCIUM-INDEPENDENT PHOSPHOLIPASE A2 IPLA2 -RELATED"/>
    <property type="match status" value="1"/>
</dbReference>
<dbReference type="STRING" id="1676925.ENSPKIP00000002991"/>
<dbReference type="KEGG" id="pki:111846846"/>
<dbReference type="InterPro" id="IPR016035">
    <property type="entry name" value="Acyl_Trfase/lysoPLipase"/>
</dbReference>
<reference evidence="4" key="2">
    <citation type="submission" date="2025-09" db="UniProtKB">
        <authorList>
            <consortium name="Ensembl"/>
        </authorList>
    </citation>
    <scope>IDENTIFICATION</scope>
</reference>
<dbReference type="GO" id="GO:0005811">
    <property type="term" value="C:lipid droplet"/>
    <property type="evidence" value="ECO:0007669"/>
    <property type="project" value="TreeGrafter"/>
</dbReference>
<dbReference type="CTD" id="8228"/>
<dbReference type="InterPro" id="IPR002641">
    <property type="entry name" value="PNPLA_dom"/>
</dbReference>
<accession>A0A3B3QC47</accession>